<dbReference type="Proteomes" id="UP000013962">
    <property type="component" value="Chromosome"/>
</dbReference>
<proteinExistence type="predicted"/>
<evidence type="ECO:0000313" key="2">
    <source>
        <dbReference type="EMBL" id="AGM22422.1"/>
    </source>
</evidence>
<accession>A0ABM5NPH6</accession>
<organism evidence="2 3">
    <name type="scientific">Mesomycoplasma hyopneumoniae 168-L</name>
    <dbReference type="NCBI Taxonomy" id="1116211"/>
    <lineage>
        <taxon>Bacteria</taxon>
        <taxon>Bacillati</taxon>
        <taxon>Mycoplasmatota</taxon>
        <taxon>Mycoplasmoidales</taxon>
        <taxon>Metamycoplasmataceae</taxon>
        <taxon>Mesomycoplasma</taxon>
    </lineage>
</organism>
<sequence>MRSKGEIIDLRLILTNLTIEFLIKISHFLSQFRRDMRIIRLFLPKLRWIILFLLIFAVVIKTILKSKFLLMISLKN</sequence>
<name>A0ABM5NPH6_MESH1</name>
<evidence type="ECO:0000313" key="3">
    <source>
        <dbReference type="Proteomes" id="UP000013962"/>
    </source>
</evidence>
<reference evidence="2 3" key="1">
    <citation type="journal article" date="2013" name="BMC Genomics">
        <title>Comparative genomic analyses of Mycoplasma hyopneumoniae pathogenic 168 strain and its high-passaged attenuated strain.</title>
        <authorList>
            <person name="Liu W."/>
            <person name="Xiao S."/>
            <person name="Li M."/>
            <person name="Guo S."/>
            <person name="Li S."/>
            <person name="Luo R."/>
            <person name="Feng Z."/>
            <person name="Li B."/>
            <person name="Zhou Z."/>
            <person name="Shao G."/>
            <person name="Chen H."/>
            <person name="Fang L."/>
        </authorList>
    </citation>
    <scope>NUCLEOTIDE SEQUENCE [LARGE SCALE GENOMIC DNA]</scope>
    <source>
        <strain evidence="2 3">168-L</strain>
    </source>
</reference>
<keyword evidence="1" id="KW-1133">Transmembrane helix</keyword>
<feature type="transmembrane region" description="Helical" evidence="1">
    <location>
        <begin position="46"/>
        <end position="64"/>
    </location>
</feature>
<evidence type="ECO:0000256" key="1">
    <source>
        <dbReference type="SAM" id="Phobius"/>
    </source>
</evidence>
<dbReference type="EMBL" id="CP003131">
    <property type="protein sequence ID" value="AGM22422.1"/>
    <property type="molecule type" value="Genomic_DNA"/>
</dbReference>
<keyword evidence="3" id="KW-1185">Reference proteome</keyword>
<protein>
    <submittedName>
        <fullName evidence="2">Uncharacterized protein</fullName>
    </submittedName>
</protein>
<keyword evidence="1" id="KW-0812">Transmembrane</keyword>
<gene>
    <name evidence="2" type="ORF">MHP168L_655</name>
</gene>
<keyword evidence="1" id="KW-0472">Membrane</keyword>